<evidence type="ECO:0000313" key="2">
    <source>
        <dbReference type="EMBL" id="MED6203065.1"/>
    </source>
</evidence>
<reference evidence="2 3" key="1">
    <citation type="journal article" date="2023" name="Plants (Basel)">
        <title>Bridging the Gap: Combining Genomics and Transcriptomics Approaches to Understand Stylosanthes scabra, an Orphan Legume from the Brazilian Caatinga.</title>
        <authorList>
            <person name="Ferreira-Neto J.R.C."/>
            <person name="da Silva M.D."/>
            <person name="Binneck E."/>
            <person name="de Melo N.F."/>
            <person name="da Silva R.H."/>
            <person name="de Melo A.L.T.M."/>
            <person name="Pandolfi V."/>
            <person name="Bustamante F.O."/>
            <person name="Brasileiro-Vidal A.C."/>
            <person name="Benko-Iseppon A.M."/>
        </authorList>
    </citation>
    <scope>NUCLEOTIDE SEQUENCE [LARGE SCALE GENOMIC DNA]</scope>
    <source>
        <tissue evidence="2">Leaves</tissue>
    </source>
</reference>
<proteinExistence type="predicted"/>
<gene>
    <name evidence="2" type="ORF">PIB30_111890</name>
</gene>
<dbReference type="EMBL" id="JASCZI010218933">
    <property type="protein sequence ID" value="MED6203065.1"/>
    <property type="molecule type" value="Genomic_DNA"/>
</dbReference>
<feature type="region of interest" description="Disordered" evidence="1">
    <location>
        <begin position="1"/>
        <end position="53"/>
    </location>
</feature>
<feature type="non-terminal residue" evidence="2">
    <location>
        <position position="53"/>
    </location>
</feature>
<accession>A0ABU6XYB4</accession>
<protein>
    <submittedName>
        <fullName evidence="2">Uncharacterized protein</fullName>
    </submittedName>
</protein>
<comment type="caution">
    <text evidence="2">The sequence shown here is derived from an EMBL/GenBank/DDBJ whole genome shotgun (WGS) entry which is preliminary data.</text>
</comment>
<feature type="compositionally biased region" description="Pro residues" evidence="1">
    <location>
        <begin position="21"/>
        <end position="46"/>
    </location>
</feature>
<name>A0ABU6XYB4_9FABA</name>
<keyword evidence="3" id="KW-1185">Reference proteome</keyword>
<evidence type="ECO:0000256" key="1">
    <source>
        <dbReference type="SAM" id="MobiDB-lite"/>
    </source>
</evidence>
<dbReference type="Proteomes" id="UP001341840">
    <property type="component" value="Unassembled WGS sequence"/>
</dbReference>
<evidence type="ECO:0000313" key="3">
    <source>
        <dbReference type="Proteomes" id="UP001341840"/>
    </source>
</evidence>
<organism evidence="2 3">
    <name type="scientific">Stylosanthes scabra</name>
    <dbReference type="NCBI Taxonomy" id="79078"/>
    <lineage>
        <taxon>Eukaryota</taxon>
        <taxon>Viridiplantae</taxon>
        <taxon>Streptophyta</taxon>
        <taxon>Embryophyta</taxon>
        <taxon>Tracheophyta</taxon>
        <taxon>Spermatophyta</taxon>
        <taxon>Magnoliopsida</taxon>
        <taxon>eudicotyledons</taxon>
        <taxon>Gunneridae</taxon>
        <taxon>Pentapetalae</taxon>
        <taxon>rosids</taxon>
        <taxon>fabids</taxon>
        <taxon>Fabales</taxon>
        <taxon>Fabaceae</taxon>
        <taxon>Papilionoideae</taxon>
        <taxon>50 kb inversion clade</taxon>
        <taxon>dalbergioids sensu lato</taxon>
        <taxon>Dalbergieae</taxon>
        <taxon>Pterocarpus clade</taxon>
        <taxon>Stylosanthes</taxon>
    </lineage>
</organism>
<sequence>MNFRPYRHEPSHRRPTSGDPESPPPIRIPDPFDVPPPTPSPSPELPAFPTKTS</sequence>